<feature type="transmembrane region" description="Helical" evidence="5">
    <location>
        <begin position="179"/>
        <end position="205"/>
    </location>
</feature>
<feature type="transmembrane region" description="Helical" evidence="5">
    <location>
        <begin position="107"/>
        <end position="125"/>
    </location>
</feature>
<dbReference type="PANTHER" id="PTHR31310">
    <property type="match status" value="1"/>
</dbReference>
<dbReference type="InterPro" id="IPR026841">
    <property type="entry name" value="Aur1/Ipt1"/>
</dbReference>
<evidence type="ECO:0000256" key="4">
    <source>
        <dbReference type="ARBA" id="ARBA00023136"/>
    </source>
</evidence>
<organism evidence="7 8">
    <name type="scientific">Kineosporia corallincola</name>
    <dbReference type="NCBI Taxonomy" id="2835133"/>
    <lineage>
        <taxon>Bacteria</taxon>
        <taxon>Bacillati</taxon>
        <taxon>Actinomycetota</taxon>
        <taxon>Actinomycetes</taxon>
        <taxon>Kineosporiales</taxon>
        <taxon>Kineosporiaceae</taxon>
        <taxon>Kineosporia</taxon>
    </lineage>
</organism>
<keyword evidence="2 5" id="KW-0812">Transmembrane</keyword>
<feature type="transmembrane region" description="Helical" evidence="5">
    <location>
        <begin position="6"/>
        <end position="28"/>
    </location>
</feature>
<evidence type="ECO:0000256" key="1">
    <source>
        <dbReference type="ARBA" id="ARBA00004141"/>
    </source>
</evidence>
<proteinExistence type="predicted"/>
<comment type="subcellular location">
    <subcellularLocation>
        <location evidence="1">Membrane</location>
        <topology evidence="1">Multi-pass membrane protein</topology>
    </subcellularLocation>
</comment>
<sequence length="278" mass="31285">MTYLHPSWQLSATSAVLLTVLWGLLTLTSRNRATELLRSFAREFAVVMTLLGIWQYVGRFVRTHVDGAYSHAVWVQNAQRFLHLPDELELQHLVLPHEWLVRGMNSYYAFAHLNGMALFLVWVWWRRRDDFRAVRNTVVGTTLICLFVQAIPVAPPRLLPNSGYVDTALLYGQSVYGEYATGVASQLTAMPSVHVAWAAVVGWYVTRLGRGPLRWTGAAHLVITVLVVAATANHWWLDGIVATGIMLAVLTGQWLVSRVWGRLRTMDDEEPEPSPAVV</sequence>
<protein>
    <submittedName>
        <fullName evidence="7">Phosphatase PAP2 family protein</fullName>
    </submittedName>
</protein>
<name>A0ABS5TQS4_9ACTN</name>
<evidence type="ECO:0000313" key="8">
    <source>
        <dbReference type="Proteomes" id="UP001197247"/>
    </source>
</evidence>
<dbReference type="PANTHER" id="PTHR31310:SF7">
    <property type="entry name" value="PA-PHOSPHATASE RELATED-FAMILY PROTEIN DDB_G0268928"/>
    <property type="match status" value="1"/>
</dbReference>
<reference evidence="7 8" key="1">
    <citation type="submission" date="2021-05" db="EMBL/GenBank/DDBJ databases">
        <title>Kineosporia and Streptomyces sp. nov. two new marine actinobacteria isolated from Coral.</title>
        <authorList>
            <person name="Buangrab K."/>
            <person name="Sutthacheep M."/>
            <person name="Yeemin T."/>
            <person name="Harunari E."/>
            <person name="Igarashi Y."/>
            <person name="Kanchanasin P."/>
            <person name="Tanasupawat S."/>
            <person name="Phongsopitanun W."/>
        </authorList>
    </citation>
    <scope>NUCLEOTIDE SEQUENCE [LARGE SCALE GENOMIC DNA]</scope>
    <source>
        <strain evidence="7 8">J2-2</strain>
    </source>
</reference>
<feature type="domain" description="Inositolphosphotransferase Aur1/Ipt1" evidence="6">
    <location>
        <begin position="74"/>
        <end position="249"/>
    </location>
</feature>
<dbReference type="RefSeq" id="WP_214158553.1">
    <property type="nucleotide sequence ID" value="NZ_JAHBAY010000011.1"/>
</dbReference>
<gene>
    <name evidence="7" type="ORF">KIH74_24760</name>
</gene>
<dbReference type="Proteomes" id="UP001197247">
    <property type="component" value="Unassembled WGS sequence"/>
</dbReference>
<keyword evidence="3 5" id="KW-1133">Transmembrane helix</keyword>
<evidence type="ECO:0000256" key="2">
    <source>
        <dbReference type="ARBA" id="ARBA00022692"/>
    </source>
</evidence>
<feature type="transmembrane region" description="Helical" evidence="5">
    <location>
        <begin position="212"/>
        <end position="230"/>
    </location>
</feature>
<comment type="caution">
    <text evidence="7">The sequence shown here is derived from an EMBL/GenBank/DDBJ whole genome shotgun (WGS) entry which is preliminary data.</text>
</comment>
<keyword evidence="8" id="KW-1185">Reference proteome</keyword>
<evidence type="ECO:0000256" key="5">
    <source>
        <dbReference type="SAM" id="Phobius"/>
    </source>
</evidence>
<feature type="transmembrane region" description="Helical" evidence="5">
    <location>
        <begin position="236"/>
        <end position="256"/>
    </location>
</feature>
<feature type="transmembrane region" description="Helical" evidence="5">
    <location>
        <begin position="40"/>
        <end position="57"/>
    </location>
</feature>
<dbReference type="EMBL" id="JAHBAY010000011">
    <property type="protein sequence ID" value="MBT0772179.1"/>
    <property type="molecule type" value="Genomic_DNA"/>
</dbReference>
<accession>A0ABS5TQS4</accession>
<evidence type="ECO:0000313" key="7">
    <source>
        <dbReference type="EMBL" id="MBT0772179.1"/>
    </source>
</evidence>
<evidence type="ECO:0000256" key="3">
    <source>
        <dbReference type="ARBA" id="ARBA00022989"/>
    </source>
</evidence>
<dbReference type="InterPro" id="IPR052185">
    <property type="entry name" value="IPC_Synthase-Related"/>
</dbReference>
<dbReference type="Pfam" id="PF14378">
    <property type="entry name" value="PAP2_3"/>
    <property type="match status" value="1"/>
</dbReference>
<keyword evidence="4 5" id="KW-0472">Membrane</keyword>
<evidence type="ECO:0000259" key="6">
    <source>
        <dbReference type="Pfam" id="PF14378"/>
    </source>
</evidence>
<feature type="transmembrane region" description="Helical" evidence="5">
    <location>
        <begin position="137"/>
        <end position="159"/>
    </location>
</feature>
<dbReference type="CDD" id="cd03386">
    <property type="entry name" value="PAP2_Aur1_like"/>
    <property type="match status" value="1"/>
</dbReference>